<comment type="caution">
    <text evidence="2">The sequence shown here is derived from an EMBL/GenBank/DDBJ whole genome shotgun (WGS) entry which is preliminary data.</text>
</comment>
<dbReference type="Proteomes" id="UP000324897">
    <property type="component" value="Chromosome 3"/>
</dbReference>
<sequence length="112" mass="12363">MLPNKALDGNLSSRPRAPPSPPRRASAPSRPAATRLRIAPRWIRVATWPPHRCFGLKSVAIAVLAAVQRPSSRCARVQDRHRPALQLHVRPASRASSFRSHVKLPCTSNANR</sequence>
<evidence type="ECO:0000313" key="3">
    <source>
        <dbReference type="Proteomes" id="UP000324897"/>
    </source>
</evidence>
<feature type="region of interest" description="Disordered" evidence="1">
    <location>
        <begin position="1"/>
        <end position="33"/>
    </location>
</feature>
<feature type="region of interest" description="Disordered" evidence="1">
    <location>
        <begin position="90"/>
        <end position="112"/>
    </location>
</feature>
<protein>
    <submittedName>
        <fullName evidence="2">Uncharacterized protein</fullName>
    </submittedName>
</protein>
<dbReference type="Gramene" id="TVU11061">
    <property type="protein sequence ID" value="TVU11061"/>
    <property type="gene ID" value="EJB05_44623"/>
</dbReference>
<keyword evidence="3" id="KW-1185">Reference proteome</keyword>
<evidence type="ECO:0000313" key="2">
    <source>
        <dbReference type="EMBL" id="TVU11061.1"/>
    </source>
</evidence>
<accession>A0A5J9TK63</accession>
<proteinExistence type="predicted"/>
<dbReference type="AlphaFoldDB" id="A0A5J9TK63"/>
<name>A0A5J9TK63_9POAL</name>
<dbReference type="EMBL" id="RWGY01000039">
    <property type="protein sequence ID" value="TVU11061.1"/>
    <property type="molecule type" value="Genomic_DNA"/>
</dbReference>
<gene>
    <name evidence="2" type="ORF">EJB05_44623</name>
</gene>
<reference evidence="2 3" key="1">
    <citation type="journal article" date="2019" name="Sci. Rep.">
        <title>A high-quality genome of Eragrostis curvula grass provides insights into Poaceae evolution and supports new strategies to enhance forage quality.</title>
        <authorList>
            <person name="Carballo J."/>
            <person name="Santos B.A.C.M."/>
            <person name="Zappacosta D."/>
            <person name="Garbus I."/>
            <person name="Selva J.P."/>
            <person name="Gallo C.A."/>
            <person name="Diaz A."/>
            <person name="Albertini E."/>
            <person name="Caccamo M."/>
            <person name="Echenique V."/>
        </authorList>
    </citation>
    <scope>NUCLEOTIDE SEQUENCE [LARGE SCALE GENOMIC DNA]</scope>
    <source>
        <strain evidence="3">cv. Victoria</strain>
        <tissue evidence="2">Leaf</tissue>
    </source>
</reference>
<evidence type="ECO:0000256" key="1">
    <source>
        <dbReference type="SAM" id="MobiDB-lite"/>
    </source>
</evidence>
<organism evidence="2 3">
    <name type="scientific">Eragrostis curvula</name>
    <name type="common">weeping love grass</name>
    <dbReference type="NCBI Taxonomy" id="38414"/>
    <lineage>
        <taxon>Eukaryota</taxon>
        <taxon>Viridiplantae</taxon>
        <taxon>Streptophyta</taxon>
        <taxon>Embryophyta</taxon>
        <taxon>Tracheophyta</taxon>
        <taxon>Spermatophyta</taxon>
        <taxon>Magnoliopsida</taxon>
        <taxon>Liliopsida</taxon>
        <taxon>Poales</taxon>
        <taxon>Poaceae</taxon>
        <taxon>PACMAD clade</taxon>
        <taxon>Chloridoideae</taxon>
        <taxon>Eragrostideae</taxon>
        <taxon>Eragrostidinae</taxon>
        <taxon>Eragrostis</taxon>
    </lineage>
</organism>
<feature type="compositionally biased region" description="Low complexity" evidence="1">
    <location>
        <begin position="23"/>
        <end position="33"/>
    </location>
</feature>